<keyword evidence="3" id="KW-0808">Transferase</keyword>
<dbReference type="Pfam" id="PF13489">
    <property type="entry name" value="Methyltransf_23"/>
    <property type="match status" value="1"/>
</dbReference>
<dbReference type="GO" id="GO:0032259">
    <property type="term" value="P:methylation"/>
    <property type="evidence" value="ECO:0007669"/>
    <property type="project" value="UniProtKB-KW"/>
</dbReference>
<dbReference type="PANTHER" id="PTHR43591:SF31">
    <property type="entry name" value="LAEA-LIKE, PUTATIVE (AFU_ORTHOLOGUE AFUA_8G01930)-RELATED"/>
    <property type="match status" value="1"/>
</dbReference>
<feature type="compositionally biased region" description="Polar residues" evidence="2">
    <location>
        <begin position="20"/>
        <end position="33"/>
    </location>
</feature>
<evidence type="ECO:0000313" key="3">
    <source>
        <dbReference type="EMBL" id="KAK2024748.1"/>
    </source>
</evidence>
<sequence length="361" mass="40407">MSETNQTASIPSATAPTAAVNSSPTAENQNHAGLTNEGDGLIAADDDTDDAVSLTAGSIASSTTSISESIRDYRLENGRTYHRYKDGRYSLPNDEKENERLDLQHNLIVRSFDGRLGNAPPNDPGAHVGRVLDLGTGSGIWAIEFGDEHPEAEVIGVDLSAAQPEFVPPNVKFEIDDVEETWTYSRPFDYIHSRMMTSSISNWKAYIKQAYDNLSPGGYLELNEPDAAPLSDDGTLKEDSALMKSIRLLEEAARIFGRPFENIQGLRGIMIEMGFEDVQIKRFKWPTNGWAKDAKYREIGAWNYENFAPNWEGFTMAPFTRALGWTKEEVLVHAIEVRRDLADRRIHAYFSLWSIWGRKPE</sequence>
<dbReference type="EMBL" id="MU842955">
    <property type="protein sequence ID" value="KAK2024748.1"/>
    <property type="molecule type" value="Genomic_DNA"/>
</dbReference>
<dbReference type="GO" id="GO:0008168">
    <property type="term" value="F:methyltransferase activity"/>
    <property type="evidence" value="ECO:0007669"/>
    <property type="project" value="UniProtKB-KW"/>
</dbReference>
<keyword evidence="3" id="KW-0489">Methyltransferase</keyword>
<comment type="caution">
    <text evidence="3">The sequence shown here is derived from an EMBL/GenBank/DDBJ whole genome shotgun (WGS) entry which is preliminary data.</text>
</comment>
<protein>
    <submittedName>
        <fullName evidence="3">S-adenosyl-L-methionine-dependent methyltransferase</fullName>
    </submittedName>
</protein>
<gene>
    <name evidence="3" type="ORF">LX32DRAFT_84665</name>
</gene>
<feature type="compositionally biased region" description="Low complexity" evidence="2">
    <location>
        <begin position="7"/>
        <end position="19"/>
    </location>
</feature>
<dbReference type="PANTHER" id="PTHR43591">
    <property type="entry name" value="METHYLTRANSFERASE"/>
    <property type="match status" value="1"/>
</dbReference>
<dbReference type="AlphaFoldDB" id="A0AAD9M0L4"/>
<reference evidence="3" key="1">
    <citation type="submission" date="2021-06" db="EMBL/GenBank/DDBJ databases">
        <title>Comparative genomics, transcriptomics and evolutionary studies reveal genomic signatures of adaptation to plant cell wall in hemibiotrophic fungi.</title>
        <authorList>
            <consortium name="DOE Joint Genome Institute"/>
            <person name="Baroncelli R."/>
            <person name="Diaz J.F."/>
            <person name="Benocci T."/>
            <person name="Peng M."/>
            <person name="Battaglia E."/>
            <person name="Haridas S."/>
            <person name="Andreopoulos W."/>
            <person name="Labutti K."/>
            <person name="Pangilinan J."/>
            <person name="Floch G.L."/>
            <person name="Makela M.R."/>
            <person name="Henrissat B."/>
            <person name="Grigoriev I.V."/>
            <person name="Crouch J.A."/>
            <person name="De Vries R.P."/>
            <person name="Sukno S.A."/>
            <person name="Thon M.R."/>
        </authorList>
    </citation>
    <scope>NUCLEOTIDE SEQUENCE</scope>
    <source>
        <strain evidence="3">MAFF235873</strain>
    </source>
</reference>
<evidence type="ECO:0000256" key="2">
    <source>
        <dbReference type="SAM" id="MobiDB-lite"/>
    </source>
</evidence>
<proteinExistence type="inferred from homology"/>
<name>A0AAD9M0L4_9PEZI</name>
<dbReference type="InterPro" id="IPR029063">
    <property type="entry name" value="SAM-dependent_MTases_sf"/>
</dbReference>
<accession>A0AAD9M0L4</accession>
<organism evidence="3 4">
    <name type="scientific">Colletotrichum zoysiae</name>
    <dbReference type="NCBI Taxonomy" id="1216348"/>
    <lineage>
        <taxon>Eukaryota</taxon>
        <taxon>Fungi</taxon>
        <taxon>Dikarya</taxon>
        <taxon>Ascomycota</taxon>
        <taxon>Pezizomycotina</taxon>
        <taxon>Sordariomycetes</taxon>
        <taxon>Hypocreomycetidae</taxon>
        <taxon>Glomerellales</taxon>
        <taxon>Glomerellaceae</taxon>
        <taxon>Colletotrichum</taxon>
        <taxon>Colletotrichum graminicola species complex</taxon>
    </lineage>
</organism>
<feature type="region of interest" description="Disordered" evidence="2">
    <location>
        <begin position="1"/>
        <end position="45"/>
    </location>
</feature>
<dbReference type="CDD" id="cd02440">
    <property type="entry name" value="AdoMet_MTases"/>
    <property type="match status" value="1"/>
</dbReference>
<dbReference type="Proteomes" id="UP001232148">
    <property type="component" value="Unassembled WGS sequence"/>
</dbReference>
<evidence type="ECO:0000313" key="4">
    <source>
        <dbReference type="Proteomes" id="UP001232148"/>
    </source>
</evidence>
<dbReference type="SUPFAM" id="SSF53335">
    <property type="entry name" value="S-adenosyl-L-methionine-dependent methyltransferases"/>
    <property type="match status" value="1"/>
</dbReference>
<dbReference type="Gene3D" id="3.40.50.150">
    <property type="entry name" value="Vaccinia Virus protein VP39"/>
    <property type="match status" value="1"/>
</dbReference>
<evidence type="ECO:0000256" key="1">
    <source>
        <dbReference type="ARBA" id="ARBA00038158"/>
    </source>
</evidence>
<comment type="similarity">
    <text evidence="1">Belongs to the methyltransferase superfamily. LaeA methyltransferase family.</text>
</comment>
<keyword evidence="4" id="KW-1185">Reference proteome</keyword>